<accession>A0AAE3GKX5</accession>
<sequence>MIDHDTLARANWRKSSYSGGGGPGNGNCVEAAVLPSDTIGIRDSKAPTAGVLRFSRSAVSAWIDHIKAGGYDTPA</sequence>
<evidence type="ECO:0000259" key="1">
    <source>
        <dbReference type="Pfam" id="PF04149"/>
    </source>
</evidence>
<dbReference type="RefSeq" id="WP_253775314.1">
    <property type="nucleotide sequence ID" value="NZ_JAMTCK010000012.1"/>
</dbReference>
<dbReference type="Proteomes" id="UP001206128">
    <property type="component" value="Unassembled WGS sequence"/>
</dbReference>
<organism evidence="2 3">
    <name type="scientific">Goodfellowiella coeruleoviolacea</name>
    <dbReference type="NCBI Taxonomy" id="334858"/>
    <lineage>
        <taxon>Bacteria</taxon>
        <taxon>Bacillati</taxon>
        <taxon>Actinomycetota</taxon>
        <taxon>Actinomycetes</taxon>
        <taxon>Pseudonocardiales</taxon>
        <taxon>Pseudonocardiaceae</taxon>
        <taxon>Goodfellowiella</taxon>
    </lineage>
</organism>
<protein>
    <recommendedName>
        <fullName evidence="1">DUF397 domain-containing protein</fullName>
    </recommendedName>
</protein>
<keyword evidence="3" id="KW-1185">Reference proteome</keyword>
<dbReference type="InterPro" id="IPR007278">
    <property type="entry name" value="DUF397"/>
</dbReference>
<dbReference type="AlphaFoldDB" id="A0AAE3GKX5"/>
<gene>
    <name evidence="2" type="ORF">LX83_004812</name>
</gene>
<evidence type="ECO:0000313" key="3">
    <source>
        <dbReference type="Proteomes" id="UP001206128"/>
    </source>
</evidence>
<dbReference type="EMBL" id="JAMTCK010000012">
    <property type="protein sequence ID" value="MCP2167938.1"/>
    <property type="molecule type" value="Genomic_DNA"/>
</dbReference>
<name>A0AAE3GKX5_9PSEU</name>
<evidence type="ECO:0000313" key="2">
    <source>
        <dbReference type="EMBL" id="MCP2167938.1"/>
    </source>
</evidence>
<dbReference type="Pfam" id="PF04149">
    <property type="entry name" value="DUF397"/>
    <property type="match status" value="1"/>
</dbReference>
<proteinExistence type="predicted"/>
<comment type="caution">
    <text evidence="2">The sequence shown here is derived from an EMBL/GenBank/DDBJ whole genome shotgun (WGS) entry which is preliminary data.</text>
</comment>
<reference evidence="2" key="1">
    <citation type="submission" date="2022-06" db="EMBL/GenBank/DDBJ databases">
        <title>Genomic Encyclopedia of Archaeal and Bacterial Type Strains, Phase II (KMG-II): from individual species to whole genera.</title>
        <authorList>
            <person name="Goeker M."/>
        </authorList>
    </citation>
    <scope>NUCLEOTIDE SEQUENCE</scope>
    <source>
        <strain evidence="2">DSM 43935</strain>
    </source>
</reference>
<feature type="domain" description="DUF397" evidence="1">
    <location>
        <begin position="10"/>
        <end position="67"/>
    </location>
</feature>